<dbReference type="Proteomes" id="UP001295444">
    <property type="component" value="Unassembled WGS sequence"/>
</dbReference>
<dbReference type="CDD" id="cd00117">
    <property type="entry name" value="TFP"/>
    <property type="match status" value="1"/>
</dbReference>
<evidence type="ECO:0000256" key="2">
    <source>
        <dbReference type="ARBA" id="ARBA00022525"/>
    </source>
</evidence>
<accession>A0AAD1TPA5</accession>
<comment type="caution">
    <text evidence="4">The sequence shown here is derived from an EMBL/GenBank/DDBJ whole genome shotgun (WGS) entry which is preliminary data.</text>
</comment>
<organism evidence="4 5">
    <name type="scientific">Pelobates cultripes</name>
    <name type="common">Western spadefoot toad</name>
    <dbReference type="NCBI Taxonomy" id="61616"/>
    <lineage>
        <taxon>Eukaryota</taxon>
        <taxon>Metazoa</taxon>
        <taxon>Chordata</taxon>
        <taxon>Craniata</taxon>
        <taxon>Vertebrata</taxon>
        <taxon>Euteleostomi</taxon>
        <taxon>Amphibia</taxon>
        <taxon>Batrachia</taxon>
        <taxon>Anura</taxon>
        <taxon>Pelobatoidea</taxon>
        <taxon>Pelobatidae</taxon>
        <taxon>Pelobates</taxon>
    </lineage>
</organism>
<keyword evidence="2" id="KW-0964">Secreted</keyword>
<dbReference type="GO" id="GO:0005576">
    <property type="term" value="C:extracellular region"/>
    <property type="evidence" value="ECO:0007669"/>
    <property type="project" value="UniProtKB-SubCell"/>
</dbReference>
<keyword evidence="5" id="KW-1185">Reference proteome</keyword>
<gene>
    <name evidence="4" type="ORF">PECUL_23A025220</name>
</gene>
<name>A0AAD1TPA5_PELCU</name>
<feature type="chain" id="PRO_5042267174" description="Sodefrin-like factor" evidence="3">
    <location>
        <begin position="20"/>
        <end position="212"/>
    </location>
</feature>
<comment type="subcellular location">
    <subcellularLocation>
        <location evidence="1">Secreted</location>
    </subcellularLocation>
</comment>
<dbReference type="InterPro" id="IPR045860">
    <property type="entry name" value="Snake_toxin-like_sf"/>
</dbReference>
<dbReference type="InterPro" id="IPR050918">
    <property type="entry name" value="CNF-like_PLA2_Inhibitor"/>
</dbReference>
<sequence>MSTLLVACFLSTLLAPAFSGTCLTCTVKEGTCTENTTRSCDFTTHACATVSTDSYGSSSDTSRTCIEKSQCDKSATYVSNTSAVRLSTTCCNEDNCTSTIPTLPPITNFERNGKSCPYCITSYNLNCTAYADMLCTGDFNECFEMSVQYKDLGTFPEFETFSGCSSKSMCDFANVFINPIYGKNVTVICNTGTSLQLFTVLIILALAVSSVI</sequence>
<evidence type="ECO:0000256" key="3">
    <source>
        <dbReference type="SAM" id="SignalP"/>
    </source>
</evidence>
<evidence type="ECO:0000313" key="5">
    <source>
        <dbReference type="Proteomes" id="UP001295444"/>
    </source>
</evidence>
<evidence type="ECO:0008006" key="6">
    <source>
        <dbReference type="Google" id="ProtNLM"/>
    </source>
</evidence>
<dbReference type="Gene3D" id="2.10.60.10">
    <property type="entry name" value="CD59"/>
    <property type="match status" value="2"/>
</dbReference>
<keyword evidence="3" id="KW-0732">Signal</keyword>
<dbReference type="PANTHER" id="PTHR20914">
    <property type="entry name" value="LY6/PLAUR DOMAIN-CONTAINING PROTEIN 8"/>
    <property type="match status" value="1"/>
</dbReference>
<reference evidence="4" key="1">
    <citation type="submission" date="2022-03" db="EMBL/GenBank/DDBJ databases">
        <authorList>
            <person name="Alioto T."/>
            <person name="Alioto T."/>
            <person name="Gomez Garrido J."/>
        </authorList>
    </citation>
    <scope>NUCLEOTIDE SEQUENCE</scope>
</reference>
<feature type="signal peptide" evidence="3">
    <location>
        <begin position="1"/>
        <end position="19"/>
    </location>
</feature>
<evidence type="ECO:0000313" key="4">
    <source>
        <dbReference type="EMBL" id="CAH2329808.1"/>
    </source>
</evidence>
<dbReference type="EMBL" id="CAKOES020000060">
    <property type="protein sequence ID" value="CAH2329808.1"/>
    <property type="molecule type" value="Genomic_DNA"/>
</dbReference>
<proteinExistence type="predicted"/>
<dbReference type="AlphaFoldDB" id="A0AAD1TPA5"/>
<evidence type="ECO:0000256" key="1">
    <source>
        <dbReference type="ARBA" id="ARBA00004613"/>
    </source>
</evidence>
<protein>
    <recommendedName>
        <fullName evidence="6">Sodefrin-like factor</fullName>
    </recommendedName>
</protein>
<dbReference type="PANTHER" id="PTHR20914:SF36">
    <property type="entry name" value="PHOSPHOLIPASE A2 INHIBITOR AND LY6_PLAUR DOMAIN-CONTAINING PROTEIN"/>
    <property type="match status" value="1"/>
</dbReference>